<accession>A0ACC1MIL2</accession>
<organism evidence="1 2">
    <name type="scientific">Trametes sanguinea</name>
    <dbReference type="NCBI Taxonomy" id="158606"/>
    <lineage>
        <taxon>Eukaryota</taxon>
        <taxon>Fungi</taxon>
        <taxon>Dikarya</taxon>
        <taxon>Basidiomycota</taxon>
        <taxon>Agaricomycotina</taxon>
        <taxon>Agaricomycetes</taxon>
        <taxon>Polyporales</taxon>
        <taxon>Polyporaceae</taxon>
        <taxon>Trametes</taxon>
    </lineage>
</organism>
<dbReference type="Proteomes" id="UP001144978">
    <property type="component" value="Unassembled WGS sequence"/>
</dbReference>
<keyword evidence="2" id="KW-1185">Reference proteome</keyword>
<reference evidence="1" key="1">
    <citation type="submission" date="2022-08" db="EMBL/GenBank/DDBJ databases">
        <title>Genome Sequence of Pycnoporus sanguineus.</title>
        <authorList>
            <person name="Buettner E."/>
        </authorList>
    </citation>
    <scope>NUCLEOTIDE SEQUENCE</scope>
    <source>
        <strain evidence="1">CG-C14</strain>
    </source>
</reference>
<proteinExistence type="predicted"/>
<name>A0ACC1MIL2_9APHY</name>
<evidence type="ECO:0000313" key="2">
    <source>
        <dbReference type="Proteomes" id="UP001144978"/>
    </source>
</evidence>
<comment type="caution">
    <text evidence="1">The sequence shown here is derived from an EMBL/GenBank/DDBJ whole genome shotgun (WGS) entry which is preliminary data.</text>
</comment>
<dbReference type="EMBL" id="JANSHE010006673">
    <property type="protein sequence ID" value="KAJ2966383.1"/>
    <property type="molecule type" value="Genomic_DNA"/>
</dbReference>
<gene>
    <name evidence="1" type="ORF">NUW54_g13825</name>
</gene>
<sequence>MQSGTGGSYRDVSFGNRGTNQPLALKLEDIGVEMDRNGDEGIVIDALDLIRSVVHDNQELAQQLLVSMESGDPVVSHTMTEDALTRSANQHHAVPRTNLITSAMSVLTALLAVPNYSNRVWLYIRSSSSLFGSDRSVGVASSVLAAERLTGHYTMTLALLHLVEALFTEASATVLLVMQQNPKLQQVKEEVLMRAARFVHSEIWVEHMGWKYAQLGDRFEIGRRVSTFYMEVFKHSSPALKDAPFAKLSHAIADALLFKATTSTVNPLVATLVTGGSVMNMLYASRRYGDARRLVYLLESHLALTRTLLTYKQKSPGSGKICLLEQALCSRVGSGGSFESGATRADPVDALAAYVKERSMGDVVPVAAMQVLFALCSSLSSSEGSASTIIGHLSDPEATVSTNGADCPASIR</sequence>
<protein>
    <submittedName>
        <fullName evidence="1">Uncharacterized protein</fullName>
    </submittedName>
</protein>
<evidence type="ECO:0000313" key="1">
    <source>
        <dbReference type="EMBL" id="KAJ2966383.1"/>
    </source>
</evidence>